<dbReference type="Pfam" id="PF01656">
    <property type="entry name" value="CbiA"/>
    <property type="match status" value="1"/>
</dbReference>
<dbReference type="InterPro" id="IPR050625">
    <property type="entry name" value="ParA/MinD_ATPase"/>
</dbReference>
<accession>A0A2H5XCV4</accession>
<evidence type="ECO:0000256" key="2">
    <source>
        <dbReference type="ARBA" id="ARBA00022840"/>
    </source>
</evidence>
<dbReference type="EMBL" id="BEHT01000019">
    <property type="protein sequence ID" value="GBC99011.1"/>
    <property type="molecule type" value="Genomic_DNA"/>
</dbReference>
<evidence type="ECO:0000256" key="1">
    <source>
        <dbReference type="ARBA" id="ARBA00022741"/>
    </source>
</evidence>
<evidence type="ECO:0000313" key="5">
    <source>
        <dbReference type="EMBL" id="GBC99011.1"/>
    </source>
</evidence>
<proteinExistence type="predicted"/>
<evidence type="ECO:0000259" key="4">
    <source>
        <dbReference type="Pfam" id="PF01656"/>
    </source>
</evidence>
<dbReference type="GO" id="GO:0051782">
    <property type="term" value="P:negative regulation of cell division"/>
    <property type="evidence" value="ECO:0007669"/>
    <property type="project" value="TreeGrafter"/>
</dbReference>
<dbReference type="Gene3D" id="3.40.50.300">
    <property type="entry name" value="P-loop containing nucleotide triphosphate hydrolases"/>
    <property type="match status" value="1"/>
</dbReference>
<dbReference type="InterPro" id="IPR025501">
    <property type="entry name" value="MinD_FleN"/>
</dbReference>
<dbReference type="Proteomes" id="UP000236173">
    <property type="component" value="Unassembled WGS sequence"/>
</dbReference>
<dbReference type="GO" id="GO:0005524">
    <property type="term" value="F:ATP binding"/>
    <property type="evidence" value="ECO:0007669"/>
    <property type="project" value="UniProtKB-KW"/>
</dbReference>
<keyword evidence="1 3" id="KW-0547">Nucleotide-binding</keyword>
<dbReference type="PANTHER" id="PTHR43384:SF4">
    <property type="entry name" value="CELLULOSE BIOSYNTHESIS PROTEIN BCSQ-RELATED"/>
    <property type="match status" value="1"/>
</dbReference>
<dbReference type="PIRSF" id="PIRSF003092">
    <property type="entry name" value="MinD"/>
    <property type="match status" value="1"/>
</dbReference>
<protein>
    <submittedName>
        <fullName evidence="5">Flagellum site-determining protein YlxH</fullName>
    </submittedName>
</protein>
<dbReference type="PANTHER" id="PTHR43384">
    <property type="entry name" value="SEPTUM SITE-DETERMINING PROTEIN MIND HOMOLOG, CHLOROPLASTIC-RELATED"/>
    <property type="match status" value="1"/>
</dbReference>
<reference evidence="6" key="1">
    <citation type="submission" date="2017-09" db="EMBL/GenBank/DDBJ databases">
        <title>Metaegenomics of thermophilic ammonia-oxidizing enrichment culture.</title>
        <authorList>
            <person name="Kato S."/>
            <person name="Suzuki K."/>
        </authorList>
    </citation>
    <scope>NUCLEOTIDE SEQUENCE [LARGE SCALE GENOMIC DNA]</scope>
</reference>
<organism evidence="5 6">
    <name type="scientific">Candidatus Fervidibacter japonicus</name>
    <dbReference type="NCBI Taxonomy" id="2035412"/>
    <lineage>
        <taxon>Bacteria</taxon>
        <taxon>Candidatus Fervidibacterota</taxon>
        <taxon>Candidatus Fervidibacter</taxon>
    </lineage>
</organism>
<comment type="caution">
    <text evidence="5">The sequence shown here is derived from an EMBL/GenBank/DDBJ whole genome shotgun (WGS) entry which is preliminary data.</text>
</comment>
<gene>
    <name evidence="5" type="primary">ylxH</name>
    <name evidence="5" type="ORF">HRbin17_01532</name>
</gene>
<dbReference type="GO" id="GO:0016887">
    <property type="term" value="F:ATP hydrolysis activity"/>
    <property type="evidence" value="ECO:0007669"/>
    <property type="project" value="TreeGrafter"/>
</dbReference>
<sequence length="290" mass="31161">MRDQAMRLRELFAPSPPAPSQRTHAVAIASGKGGVGKTTISVNLSLALGDLGHTVLLWDADFSLANANVLLNLQVSKTVRELIDGSAALEEVLLSVTDKVWLLPGASGIAELARMDGHAFTTIRTRLTAMEERFAFILADAAAGIGSDVLSVCMAAHELLLVTTPEPTALTDAYGLLKALARQGFNQPIHIVLNMVDSPSECEAGERLCQVVKRFLGMTAQVIATVPFSLWVHEAVLRQIPLLHLAPSCPTAKGVRELARRLASRSPGDDRSANGRPSFLQRLLSFLRSE</sequence>
<dbReference type="InterPro" id="IPR027417">
    <property type="entry name" value="P-loop_NTPase"/>
</dbReference>
<dbReference type="InterPro" id="IPR002586">
    <property type="entry name" value="CobQ/CobB/MinD/ParA_Nub-bd_dom"/>
</dbReference>
<feature type="binding site" evidence="3">
    <location>
        <begin position="32"/>
        <end position="39"/>
    </location>
    <ligand>
        <name>ATP</name>
        <dbReference type="ChEBI" id="CHEBI:30616"/>
    </ligand>
</feature>
<dbReference type="SUPFAM" id="SSF52540">
    <property type="entry name" value="P-loop containing nucleoside triphosphate hydrolases"/>
    <property type="match status" value="1"/>
</dbReference>
<evidence type="ECO:0000256" key="3">
    <source>
        <dbReference type="PIRSR" id="PIRSR003092-1"/>
    </source>
</evidence>
<name>A0A2H5XCV4_9BACT</name>
<keyword evidence="2 3" id="KW-0067">ATP-binding</keyword>
<feature type="domain" description="CobQ/CobB/MinD/ParA nucleotide binding" evidence="4">
    <location>
        <begin position="26"/>
        <end position="241"/>
    </location>
</feature>
<dbReference type="GO" id="GO:0009898">
    <property type="term" value="C:cytoplasmic side of plasma membrane"/>
    <property type="evidence" value="ECO:0007669"/>
    <property type="project" value="TreeGrafter"/>
</dbReference>
<dbReference type="AlphaFoldDB" id="A0A2H5XCV4"/>
<dbReference type="GO" id="GO:0005829">
    <property type="term" value="C:cytosol"/>
    <property type="evidence" value="ECO:0007669"/>
    <property type="project" value="TreeGrafter"/>
</dbReference>
<evidence type="ECO:0000313" key="6">
    <source>
        <dbReference type="Proteomes" id="UP000236173"/>
    </source>
</evidence>